<comment type="subcellular location">
    <subcellularLocation>
        <location evidence="1">Membrane</location>
    </subcellularLocation>
</comment>
<comment type="similarity">
    <text evidence="2 6">Belongs to the G-protein coupled receptor 1 family.</text>
</comment>
<evidence type="ECO:0000256" key="3">
    <source>
        <dbReference type="ARBA" id="ARBA00022692"/>
    </source>
</evidence>
<dbReference type="CDD" id="cd14978">
    <property type="entry name" value="7tmA_FMRFamide_R-like"/>
    <property type="match status" value="1"/>
</dbReference>
<protein>
    <submittedName>
        <fullName evidence="10">Thyrotropin-releasing hormone receptor</fullName>
    </submittedName>
</protein>
<sequence length="715" mass="80246">MFSSTDVAAVRHVVQRILVPCVFVIGLLGNSVSIYVLTRKRMRCTTNIYLTALAITDIIYLTMALLLSLKHNDYVQRNVEIYWKCYGYIMWLCDACAYISIYIAVCFTIERFIAIRYPLKRQTFCTESLAKKVITGVALFCLFSTISTSFEHQYRIVKKSIDIHGQACNITQANAPERLSWLQLNYNESVRQQQQQQEHREQQREDNEPHLPLQHYMPLPKSPTTPHIDFEGSGQSAAAASAPATDERTDHTEQHQHPHWHTRAVVDSLAATGAVANKENNFVNRGSNNEEDGGGAVGGGELRHAWQPKPDVILRRLKRTVQASEATANTGTTHMSAYKPSTSPTLISLATTPLPLVALTTGWTRSTTTLGWSMRAAETVTTETVEVEAKAVLQRGTRSVEKLKGGPILKRNLHTAAETNIPRMVTNFFSLDNRPDLLLDSEFLVSAATPLKGNDVETEPKAAELPDGVEQEQQFGDLLDIDGWTADEEPVREVHDAEETVFFNITEYCKEVTYFVNSVSELGENATYTRLWYFFTLFVFVLIPLLLLGTFNCFLIMLVRRSKNLRGEMTNANSIRRSRMSGKGPRKSHSSSVSQENRITVTLIAVVLLFIICQLPWAIYLIVSENVQIDNNLQAIIGNIFNFLAALNAAANFFLYCVLSDKYRKTVRELITGYKYRAHARNTTATTSLYASTHAAHSVNGSRRYRPAASSIVLK</sequence>
<keyword evidence="4 8" id="KW-1133">Transmembrane helix</keyword>
<keyword evidence="3 6" id="KW-0812">Transmembrane</keyword>
<keyword evidence="6" id="KW-0297">G-protein coupled receptor</keyword>
<organism evidence="10">
    <name type="scientific">Ceratitis capitata</name>
    <name type="common">Mediterranean fruit fly</name>
    <name type="synonym">Tephritis capitata</name>
    <dbReference type="NCBI Taxonomy" id="7213"/>
    <lineage>
        <taxon>Eukaryota</taxon>
        <taxon>Metazoa</taxon>
        <taxon>Ecdysozoa</taxon>
        <taxon>Arthropoda</taxon>
        <taxon>Hexapoda</taxon>
        <taxon>Insecta</taxon>
        <taxon>Pterygota</taxon>
        <taxon>Neoptera</taxon>
        <taxon>Endopterygota</taxon>
        <taxon>Diptera</taxon>
        <taxon>Brachycera</taxon>
        <taxon>Muscomorpha</taxon>
        <taxon>Tephritoidea</taxon>
        <taxon>Tephritidae</taxon>
        <taxon>Ceratitis</taxon>
        <taxon>Ceratitis</taxon>
    </lineage>
</organism>
<dbReference type="SMART" id="SM01381">
    <property type="entry name" value="7TM_GPCR_Srsx"/>
    <property type="match status" value="1"/>
</dbReference>
<evidence type="ECO:0000256" key="6">
    <source>
        <dbReference type="RuleBase" id="RU000688"/>
    </source>
</evidence>
<dbReference type="OrthoDB" id="10011262at2759"/>
<dbReference type="InterPro" id="IPR052954">
    <property type="entry name" value="GPCR-Ligand_Int"/>
</dbReference>
<dbReference type="SUPFAM" id="SSF81321">
    <property type="entry name" value="Family A G protein-coupled receptor-like"/>
    <property type="match status" value="2"/>
</dbReference>
<dbReference type="InterPro" id="IPR017452">
    <property type="entry name" value="GPCR_Rhodpsn_7TM"/>
</dbReference>
<proteinExistence type="evidence at transcript level"/>
<dbReference type="Pfam" id="PF10324">
    <property type="entry name" value="7TM_GPCR_Srw"/>
    <property type="match status" value="1"/>
</dbReference>
<dbReference type="PANTHER" id="PTHR46641">
    <property type="entry name" value="FMRFAMIDE RECEPTOR-RELATED"/>
    <property type="match status" value="1"/>
</dbReference>
<dbReference type="InterPro" id="IPR000276">
    <property type="entry name" value="GPCR_Rhodpsn"/>
</dbReference>
<dbReference type="InterPro" id="IPR019427">
    <property type="entry name" value="7TM_GPCR_serpentine_rcpt_Srw"/>
</dbReference>
<feature type="domain" description="G-protein coupled receptors family 1 profile" evidence="9">
    <location>
        <begin position="29"/>
        <end position="656"/>
    </location>
</feature>
<dbReference type="EMBL" id="GAMC01015578">
    <property type="protein sequence ID" value="JAB90977.1"/>
    <property type="molecule type" value="mRNA"/>
</dbReference>
<keyword evidence="6 10" id="KW-0675">Receptor</keyword>
<feature type="transmembrane region" description="Helical" evidence="8">
    <location>
        <begin position="17"/>
        <end position="37"/>
    </location>
</feature>
<feature type="transmembrane region" description="Helical" evidence="8">
    <location>
        <begin position="88"/>
        <end position="109"/>
    </location>
</feature>
<evidence type="ECO:0000256" key="5">
    <source>
        <dbReference type="ARBA" id="ARBA00023136"/>
    </source>
</evidence>
<feature type="transmembrane region" description="Helical" evidence="8">
    <location>
        <begin position="599"/>
        <end position="623"/>
    </location>
</feature>
<reference evidence="10" key="2">
    <citation type="journal article" date="2014" name="BMC Genomics">
        <title>A genomic perspective to assessing quality of mass-reared SIT flies used in Mediterranean fruit fly (Ceratitis capitata) eradication in California.</title>
        <authorList>
            <person name="Calla B."/>
            <person name="Hall B."/>
            <person name="Hou S."/>
            <person name="Geib S.M."/>
        </authorList>
    </citation>
    <scope>NUCLEOTIDE SEQUENCE</scope>
</reference>
<dbReference type="PANTHER" id="PTHR46641:SF22">
    <property type="entry name" value="PROCTOLIN RECEPTOR, ISOFORM A"/>
    <property type="match status" value="1"/>
</dbReference>
<feature type="transmembrane region" description="Helical" evidence="8">
    <location>
        <begin position="49"/>
        <end position="68"/>
    </location>
</feature>
<feature type="transmembrane region" description="Helical" evidence="8">
    <location>
        <begin position="129"/>
        <end position="150"/>
    </location>
</feature>
<dbReference type="PROSITE" id="PS50262">
    <property type="entry name" value="G_PROTEIN_RECEP_F1_2"/>
    <property type="match status" value="1"/>
</dbReference>
<evidence type="ECO:0000256" key="4">
    <source>
        <dbReference type="ARBA" id="ARBA00022989"/>
    </source>
</evidence>
<feature type="compositionally biased region" description="Basic and acidic residues" evidence="7">
    <location>
        <begin position="197"/>
        <end position="209"/>
    </location>
</feature>
<feature type="transmembrane region" description="Helical" evidence="8">
    <location>
        <begin position="635"/>
        <end position="659"/>
    </location>
</feature>
<dbReference type="Gene3D" id="1.20.1070.10">
    <property type="entry name" value="Rhodopsin 7-helix transmembrane proteins"/>
    <property type="match status" value="2"/>
</dbReference>
<evidence type="ECO:0000256" key="2">
    <source>
        <dbReference type="ARBA" id="ARBA00010663"/>
    </source>
</evidence>
<feature type="region of interest" description="Disordered" evidence="7">
    <location>
        <begin position="281"/>
        <end position="303"/>
    </location>
</feature>
<feature type="transmembrane region" description="Helical" evidence="8">
    <location>
        <begin position="531"/>
        <end position="559"/>
    </location>
</feature>
<dbReference type="GO" id="GO:0016020">
    <property type="term" value="C:membrane"/>
    <property type="evidence" value="ECO:0007669"/>
    <property type="project" value="UniProtKB-SubCell"/>
</dbReference>
<evidence type="ECO:0000313" key="10">
    <source>
        <dbReference type="EMBL" id="JAB90979.1"/>
    </source>
</evidence>
<evidence type="ECO:0000256" key="1">
    <source>
        <dbReference type="ARBA" id="ARBA00004370"/>
    </source>
</evidence>
<feature type="compositionally biased region" description="Basic and acidic residues" evidence="7">
    <location>
        <begin position="245"/>
        <end position="256"/>
    </location>
</feature>
<dbReference type="AlphaFoldDB" id="W8BMV7"/>
<accession>W8BMV7</accession>
<evidence type="ECO:0000259" key="9">
    <source>
        <dbReference type="PROSITE" id="PS50262"/>
    </source>
</evidence>
<feature type="region of interest" description="Disordered" evidence="7">
    <location>
        <begin position="190"/>
        <end position="259"/>
    </location>
</feature>
<dbReference type="GO" id="GO:0008528">
    <property type="term" value="F:G protein-coupled peptide receptor activity"/>
    <property type="evidence" value="ECO:0007669"/>
    <property type="project" value="InterPro"/>
</dbReference>
<gene>
    <name evidence="10" type="primary">TRFR</name>
</gene>
<dbReference type="EMBL" id="GAMC01015576">
    <property type="protein sequence ID" value="JAB90979.1"/>
    <property type="molecule type" value="mRNA"/>
</dbReference>
<reference evidence="10" key="1">
    <citation type="submission" date="2013-07" db="EMBL/GenBank/DDBJ databases">
        <authorList>
            <person name="Geib S."/>
        </authorList>
    </citation>
    <scope>NUCLEOTIDE SEQUENCE</scope>
</reference>
<dbReference type="PROSITE" id="PS00237">
    <property type="entry name" value="G_PROTEIN_RECEP_F1_1"/>
    <property type="match status" value="1"/>
</dbReference>
<dbReference type="PRINTS" id="PR00237">
    <property type="entry name" value="GPCRRHODOPSN"/>
</dbReference>
<evidence type="ECO:0000256" key="7">
    <source>
        <dbReference type="SAM" id="MobiDB-lite"/>
    </source>
</evidence>
<keyword evidence="5 8" id="KW-0472">Membrane</keyword>
<keyword evidence="6" id="KW-0807">Transducer</keyword>
<name>W8BMV7_CERCA</name>
<evidence type="ECO:0000256" key="8">
    <source>
        <dbReference type="SAM" id="Phobius"/>
    </source>
</evidence>
<dbReference type="Pfam" id="PF00001">
    <property type="entry name" value="7tm_1"/>
    <property type="match status" value="1"/>
</dbReference>